<keyword evidence="4" id="KW-0201">Cytochrome c-type biogenesis</keyword>
<dbReference type="NCBIfam" id="TIGR01189">
    <property type="entry name" value="ccmA"/>
    <property type="match status" value="1"/>
</dbReference>
<dbReference type="Proteomes" id="UP001606301">
    <property type="component" value="Unassembled WGS sequence"/>
</dbReference>
<evidence type="ECO:0000313" key="10">
    <source>
        <dbReference type="Proteomes" id="UP001606301"/>
    </source>
</evidence>
<evidence type="ECO:0000256" key="1">
    <source>
        <dbReference type="ARBA" id="ARBA00022448"/>
    </source>
</evidence>
<keyword evidence="2" id="KW-1003">Cell membrane</keyword>
<accession>A0ABW7FN69</accession>
<keyword evidence="1" id="KW-0813">Transport</keyword>
<feature type="domain" description="ABC transporter" evidence="8">
    <location>
        <begin position="14"/>
        <end position="204"/>
    </location>
</feature>
<keyword evidence="5 9" id="KW-0067">ATP-binding</keyword>
<evidence type="ECO:0000256" key="7">
    <source>
        <dbReference type="ARBA" id="ARBA00023136"/>
    </source>
</evidence>
<dbReference type="InterPro" id="IPR003439">
    <property type="entry name" value="ABC_transporter-like_ATP-bd"/>
</dbReference>
<dbReference type="EMBL" id="JBIGHW010000012">
    <property type="protein sequence ID" value="MFG6442762.1"/>
    <property type="molecule type" value="Genomic_DNA"/>
</dbReference>
<evidence type="ECO:0000256" key="6">
    <source>
        <dbReference type="ARBA" id="ARBA00022967"/>
    </source>
</evidence>
<evidence type="ECO:0000259" key="8">
    <source>
        <dbReference type="PROSITE" id="PS50893"/>
    </source>
</evidence>
<reference evidence="9 10" key="1">
    <citation type="submission" date="2024-08" db="EMBL/GenBank/DDBJ databases">
        <authorList>
            <person name="Lu H."/>
        </authorList>
    </citation>
    <scope>NUCLEOTIDE SEQUENCE [LARGE SCALE GENOMIC DNA]</scope>
    <source>
        <strain evidence="9 10">LKC17W</strain>
    </source>
</reference>
<dbReference type="Pfam" id="PF00005">
    <property type="entry name" value="ABC_tran"/>
    <property type="match status" value="1"/>
</dbReference>
<keyword evidence="3" id="KW-0547">Nucleotide-binding</keyword>
<dbReference type="SUPFAM" id="SSF52540">
    <property type="entry name" value="P-loop containing nucleoside triphosphate hydrolases"/>
    <property type="match status" value="1"/>
</dbReference>
<dbReference type="InterPro" id="IPR017871">
    <property type="entry name" value="ABC_transporter-like_CS"/>
</dbReference>
<evidence type="ECO:0000256" key="2">
    <source>
        <dbReference type="ARBA" id="ARBA00022475"/>
    </source>
</evidence>
<dbReference type="GO" id="GO:0005524">
    <property type="term" value="F:ATP binding"/>
    <property type="evidence" value="ECO:0007669"/>
    <property type="project" value="UniProtKB-KW"/>
</dbReference>
<sequence length="206" mass="21907">MSPTPPSAPEAALLEAADLCAERGGRRLWRGLNLQLHAGDCRWLRGANGCGKTTLLRTLAGLRAPSAGRVTRGTLRYLGHAQALSAELSVSESLRFSASLQGLSASEPLRPALERLGLLREAARPVRQLSQGQRRRAALAALALPQPAGTVWLLDEPFDALDDDGVRRLQGLLDAHARSGGAVLFTSHQEAAALVVCRGDELRLSA</sequence>
<protein>
    <submittedName>
        <fullName evidence="9">Heme ABC exporter ATP-binding protein CcmA</fullName>
    </submittedName>
</protein>
<keyword evidence="7" id="KW-0472">Membrane</keyword>
<dbReference type="PROSITE" id="PS50893">
    <property type="entry name" value="ABC_TRANSPORTER_2"/>
    <property type="match status" value="1"/>
</dbReference>
<evidence type="ECO:0000313" key="9">
    <source>
        <dbReference type="EMBL" id="MFG6442762.1"/>
    </source>
</evidence>
<name>A0ABW7FN69_9BURK</name>
<keyword evidence="6" id="KW-1278">Translocase</keyword>
<proteinExistence type="predicted"/>
<dbReference type="PROSITE" id="PS00211">
    <property type="entry name" value="ABC_TRANSPORTER_1"/>
    <property type="match status" value="1"/>
</dbReference>
<dbReference type="Gene3D" id="3.40.50.300">
    <property type="entry name" value="P-loop containing nucleotide triphosphate hydrolases"/>
    <property type="match status" value="1"/>
</dbReference>
<dbReference type="InterPro" id="IPR005895">
    <property type="entry name" value="ABC_transptr_haem_export_CcmA"/>
</dbReference>
<evidence type="ECO:0000256" key="3">
    <source>
        <dbReference type="ARBA" id="ARBA00022741"/>
    </source>
</evidence>
<evidence type="ECO:0000256" key="4">
    <source>
        <dbReference type="ARBA" id="ARBA00022748"/>
    </source>
</evidence>
<dbReference type="PANTHER" id="PTHR43499">
    <property type="entry name" value="ABC TRANSPORTER I FAMILY MEMBER 1"/>
    <property type="match status" value="1"/>
</dbReference>
<dbReference type="RefSeq" id="WP_394400328.1">
    <property type="nucleotide sequence ID" value="NZ_JBIGHW010000012.1"/>
</dbReference>
<dbReference type="SMART" id="SM00382">
    <property type="entry name" value="AAA"/>
    <property type="match status" value="1"/>
</dbReference>
<dbReference type="InterPro" id="IPR027417">
    <property type="entry name" value="P-loop_NTPase"/>
</dbReference>
<organism evidence="9 10">
    <name type="scientific">Pelomonas margarita</name>
    <dbReference type="NCBI Taxonomy" id="3299031"/>
    <lineage>
        <taxon>Bacteria</taxon>
        <taxon>Pseudomonadati</taxon>
        <taxon>Pseudomonadota</taxon>
        <taxon>Betaproteobacteria</taxon>
        <taxon>Burkholderiales</taxon>
        <taxon>Sphaerotilaceae</taxon>
        <taxon>Roseateles</taxon>
    </lineage>
</organism>
<keyword evidence="10" id="KW-1185">Reference proteome</keyword>
<evidence type="ECO:0000256" key="5">
    <source>
        <dbReference type="ARBA" id="ARBA00022840"/>
    </source>
</evidence>
<dbReference type="InterPro" id="IPR003593">
    <property type="entry name" value="AAA+_ATPase"/>
</dbReference>
<gene>
    <name evidence="9" type="primary">ccmA</name>
    <name evidence="9" type="ORF">ACG0Z3_18900</name>
</gene>
<dbReference type="PANTHER" id="PTHR43499:SF1">
    <property type="entry name" value="ABC TRANSPORTER I FAMILY MEMBER 1"/>
    <property type="match status" value="1"/>
</dbReference>
<comment type="caution">
    <text evidence="9">The sequence shown here is derived from an EMBL/GenBank/DDBJ whole genome shotgun (WGS) entry which is preliminary data.</text>
</comment>